<evidence type="ECO:0008006" key="3">
    <source>
        <dbReference type="Google" id="ProtNLM"/>
    </source>
</evidence>
<dbReference type="InterPro" id="IPR027266">
    <property type="entry name" value="TrmE/GcvT-like"/>
</dbReference>
<dbReference type="Pfam" id="PF04268">
    <property type="entry name" value="SoxG"/>
    <property type="match status" value="1"/>
</dbReference>
<dbReference type="RefSeq" id="WP_231485661.1">
    <property type="nucleotide sequence ID" value="NZ_BAAAZO010000012.1"/>
</dbReference>
<gene>
    <name evidence="1" type="ORF">GCM10022223_59820</name>
</gene>
<dbReference type="EMBL" id="BAAAZO010000012">
    <property type="protein sequence ID" value="GAA3633518.1"/>
    <property type="molecule type" value="Genomic_DNA"/>
</dbReference>
<dbReference type="SUPFAM" id="SSF103025">
    <property type="entry name" value="Folate-binding domain"/>
    <property type="match status" value="1"/>
</dbReference>
<sequence>MADTLYRSQVLPSDVFAALPEGLSVTIESHVAMAGLRLRDLAEVLNTTPPVQPNTWAATPDGQMVWLGPDEWLVTSRDQQPHELESTLREAVKERGGAAVDVSAQRLSLRLSGVLARDLLSLGCSLDLHPSVFTVGSSAQTALGMTNVVLLALDSAGEDYRIFVRSSFAGYLADWIVDASAEYVN</sequence>
<name>A0ABP7AIS5_9ACTN</name>
<protein>
    <recommendedName>
        <fullName evidence="3">Sarcosine oxidase subunit gamma</fullName>
    </recommendedName>
</protein>
<proteinExistence type="predicted"/>
<dbReference type="InterPro" id="IPR007375">
    <property type="entry name" value="SoxG"/>
</dbReference>
<keyword evidence="2" id="KW-1185">Reference proteome</keyword>
<dbReference type="Gene3D" id="3.30.70.1520">
    <property type="entry name" value="Heterotetrameric sarcosine oxidase"/>
    <property type="match status" value="1"/>
</dbReference>
<reference evidence="2" key="1">
    <citation type="journal article" date="2019" name="Int. J. Syst. Evol. Microbiol.">
        <title>The Global Catalogue of Microorganisms (GCM) 10K type strain sequencing project: providing services to taxonomists for standard genome sequencing and annotation.</title>
        <authorList>
            <consortium name="The Broad Institute Genomics Platform"/>
            <consortium name="The Broad Institute Genome Sequencing Center for Infectious Disease"/>
            <person name="Wu L."/>
            <person name="Ma J."/>
        </authorList>
    </citation>
    <scope>NUCLEOTIDE SEQUENCE [LARGE SCALE GENOMIC DNA]</scope>
    <source>
        <strain evidence="2">JCM 16902</strain>
    </source>
</reference>
<organism evidence="1 2">
    <name type="scientific">Kineosporia mesophila</name>
    <dbReference type="NCBI Taxonomy" id="566012"/>
    <lineage>
        <taxon>Bacteria</taxon>
        <taxon>Bacillati</taxon>
        <taxon>Actinomycetota</taxon>
        <taxon>Actinomycetes</taxon>
        <taxon>Kineosporiales</taxon>
        <taxon>Kineosporiaceae</taxon>
        <taxon>Kineosporia</taxon>
    </lineage>
</organism>
<accession>A0ABP7AIS5</accession>
<evidence type="ECO:0000313" key="1">
    <source>
        <dbReference type="EMBL" id="GAA3633518.1"/>
    </source>
</evidence>
<comment type="caution">
    <text evidence="1">The sequence shown here is derived from an EMBL/GenBank/DDBJ whole genome shotgun (WGS) entry which is preliminary data.</text>
</comment>
<evidence type="ECO:0000313" key="2">
    <source>
        <dbReference type="Proteomes" id="UP001501074"/>
    </source>
</evidence>
<dbReference type="Proteomes" id="UP001501074">
    <property type="component" value="Unassembled WGS sequence"/>
</dbReference>
<dbReference type="Gene3D" id="3.30.1360.120">
    <property type="entry name" value="Probable tRNA modification gtpase trme, domain 1"/>
    <property type="match status" value="1"/>
</dbReference>